<name>A0A2B0MJP9_BACCE</name>
<protein>
    <recommendedName>
        <fullName evidence="1">Choice-of-anchor I domain-containing protein</fullName>
    </recommendedName>
</protein>
<dbReference type="EMBL" id="NUWN01000018">
    <property type="protein sequence ID" value="PFK46398.1"/>
    <property type="molecule type" value="Genomic_DNA"/>
</dbReference>
<dbReference type="InterPro" id="IPR055188">
    <property type="entry name" value="Choice_anch_I"/>
</dbReference>
<evidence type="ECO:0000313" key="2">
    <source>
        <dbReference type="EMBL" id="PFK46398.1"/>
    </source>
</evidence>
<dbReference type="Pfam" id="PF22494">
    <property type="entry name" value="choice_anch_I"/>
    <property type="match status" value="1"/>
</dbReference>
<sequence>MKKALLYGGMIASVLWTGNVVYAETLEEHTQQVVSKIETLPQGSISNPAYRGKVEQMVTDFIGKKHKDTKMNRVASFQMPNGRAEITASTNDGNTLVVTEADLGQIQILSIADLENIKVLGNVSFKEMHTGAEVTSVTVTPDGKYALAAFRTGDNFYHANKGKVAVVELATQQVVKTYEVGIGPDSVALTADGRTMIICNEDEENDPNDENEVNMKKTKRPGSISMITFPDGDVMRGEHVELPIDMNNVENGAIYKHDPQPEYVAISPKGDKAAVTLQENNAVAIVNIAEKRIENIFGLGITTHKADLKKDGTVSFQDEIIARLEPDGVTWNPSGRFLITANEGDLSKNELRDGVKSGGRNITVWSQAGSLVYDSMNLIDEKVALSGLYPDTRSENRGSEVENVTTGMINGNPILALAAERANAVLFFDITIPMFPVYIGLAPSAGAAPEGIHKVNGRDVFVSADEVDGVLSFYHIDQ</sequence>
<accession>A0A2B0MJP9</accession>
<evidence type="ECO:0000259" key="1">
    <source>
        <dbReference type="Pfam" id="PF22494"/>
    </source>
</evidence>
<dbReference type="Gene3D" id="2.130.10.10">
    <property type="entry name" value="YVTN repeat-like/Quinoprotein amine dehydrogenase"/>
    <property type="match status" value="2"/>
</dbReference>
<feature type="domain" description="Choice-of-anchor I" evidence="1">
    <location>
        <begin position="81"/>
        <end position="305"/>
    </location>
</feature>
<organism evidence="2 3">
    <name type="scientific">Bacillus cereus</name>
    <dbReference type="NCBI Taxonomy" id="1396"/>
    <lineage>
        <taxon>Bacteria</taxon>
        <taxon>Bacillati</taxon>
        <taxon>Bacillota</taxon>
        <taxon>Bacilli</taxon>
        <taxon>Bacillales</taxon>
        <taxon>Bacillaceae</taxon>
        <taxon>Bacillus</taxon>
        <taxon>Bacillus cereus group</taxon>
    </lineage>
</organism>
<dbReference type="SUPFAM" id="SSF50969">
    <property type="entry name" value="YVTN repeat-like/Quinoprotein amine dehydrogenase"/>
    <property type="match status" value="1"/>
</dbReference>
<dbReference type="InterPro" id="IPR052956">
    <property type="entry name" value="Mesenchyme-surface_protein"/>
</dbReference>
<comment type="caution">
    <text evidence="2">The sequence shown here is derived from an EMBL/GenBank/DDBJ whole genome shotgun (WGS) entry which is preliminary data.</text>
</comment>
<dbReference type="PANTHER" id="PTHR46928:SF1">
    <property type="entry name" value="MESENCHYME-SPECIFIC CELL SURFACE GLYCOPROTEIN"/>
    <property type="match status" value="1"/>
</dbReference>
<dbReference type="AlphaFoldDB" id="A0A2B0MJP9"/>
<dbReference type="InterPro" id="IPR015943">
    <property type="entry name" value="WD40/YVTN_repeat-like_dom_sf"/>
</dbReference>
<dbReference type="RefSeq" id="WP_098489895.1">
    <property type="nucleotide sequence ID" value="NZ_NUWN01000018.1"/>
</dbReference>
<proteinExistence type="predicted"/>
<dbReference type="InterPro" id="IPR011044">
    <property type="entry name" value="Quino_amine_DH_bsu"/>
</dbReference>
<gene>
    <name evidence="2" type="ORF">COI93_04900</name>
</gene>
<dbReference type="PANTHER" id="PTHR46928">
    <property type="entry name" value="MESENCHYME-SPECIFIC CELL SURFACE GLYCOPROTEIN"/>
    <property type="match status" value="1"/>
</dbReference>
<reference evidence="2 3" key="1">
    <citation type="submission" date="2017-09" db="EMBL/GenBank/DDBJ databases">
        <title>Large-scale bioinformatics analysis of Bacillus genomes uncovers conserved roles of natural products in bacterial physiology.</title>
        <authorList>
            <consortium name="Agbiome Team Llc"/>
            <person name="Bleich R.M."/>
            <person name="Grubbs K.J."/>
            <person name="Santa Maria K.C."/>
            <person name="Allen S.E."/>
            <person name="Farag S."/>
            <person name="Shank E.A."/>
            <person name="Bowers A."/>
        </authorList>
    </citation>
    <scope>NUCLEOTIDE SEQUENCE [LARGE SCALE GENOMIC DNA]</scope>
    <source>
        <strain evidence="2 3">AFS083043</strain>
    </source>
</reference>
<dbReference type="Proteomes" id="UP000242656">
    <property type="component" value="Unassembled WGS sequence"/>
</dbReference>
<evidence type="ECO:0000313" key="3">
    <source>
        <dbReference type="Proteomes" id="UP000242656"/>
    </source>
</evidence>